<evidence type="ECO:0000313" key="6">
    <source>
        <dbReference type="EMBL" id="MST33755.1"/>
    </source>
</evidence>
<dbReference type="SUPFAM" id="SSF46689">
    <property type="entry name" value="Homeodomain-like"/>
    <property type="match status" value="1"/>
</dbReference>
<reference evidence="6 7" key="1">
    <citation type="submission" date="2019-11" db="EMBL/GenBank/DDBJ databases">
        <title>Acidiferrimicrobium australis gen. nov., sp. nov., an acidophilic and obligately heterotrophic, member of the Actinobacteria that catalyses dissimilatory oxido- reduction of iron isolated from metal-rich acidic water in Chile.</title>
        <authorList>
            <person name="Gonzalez D."/>
            <person name="Huber K."/>
            <person name="Hedrich S."/>
            <person name="Rojas-Villalobos C."/>
            <person name="Quatrini R."/>
            <person name="Dinamarca M.A."/>
            <person name="Schwarz A."/>
            <person name="Canales C."/>
            <person name="Nancucheo I."/>
        </authorList>
    </citation>
    <scope>NUCLEOTIDE SEQUENCE [LARGE SCALE GENOMIC DNA]</scope>
    <source>
        <strain evidence="6 7">USS-CCA1</strain>
    </source>
</reference>
<dbReference type="InterPro" id="IPR009057">
    <property type="entry name" value="Homeodomain-like_sf"/>
</dbReference>
<dbReference type="InterPro" id="IPR001647">
    <property type="entry name" value="HTH_TetR"/>
</dbReference>
<dbReference type="PANTHER" id="PTHR30055:SF234">
    <property type="entry name" value="HTH-TYPE TRANSCRIPTIONAL REGULATOR BETI"/>
    <property type="match status" value="1"/>
</dbReference>
<dbReference type="Gene3D" id="1.10.357.10">
    <property type="entry name" value="Tetracycline Repressor, domain 2"/>
    <property type="match status" value="1"/>
</dbReference>
<evidence type="ECO:0000256" key="1">
    <source>
        <dbReference type="ARBA" id="ARBA00023015"/>
    </source>
</evidence>
<keyword evidence="1" id="KW-0805">Transcription regulation</keyword>
<proteinExistence type="predicted"/>
<dbReference type="EMBL" id="WJHE01000712">
    <property type="protein sequence ID" value="MST33755.1"/>
    <property type="molecule type" value="Genomic_DNA"/>
</dbReference>
<gene>
    <name evidence="6" type="ORF">GHK86_13645</name>
</gene>
<feature type="DNA-binding region" description="H-T-H motif" evidence="4">
    <location>
        <begin position="39"/>
        <end position="58"/>
    </location>
</feature>
<comment type="caution">
    <text evidence="6">The sequence shown here is derived from an EMBL/GenBank/DDBJ whole genome shotgun (WGS) entry which is preliminary data.</text>
</comment>
<dbReference type="PROSITE" id="PS50977">
    <property type="entry name" value="HTH_TETR_2"/>
    <property type="match status" value="1"/>
</dbReference>
<dbReference type="PRINTS" id="PR00455">
    <property type="entry name" value="HTHTETR"/>
</dbReference>
<accession>A0ABW9QW27</accession>
<keyword evidence="7" id="KW-1185">Reference proteome</keyword>
<feature type="domain" description="HTH tetR-type" evidence="5">
    <location>
        <begin position="16"/>
        <end position="76"/>
    </location>
</feature>
<evidence type="ECO:0000256" key="3">
    <source>
        <dbReference type="ARBA" id="ARBA00023163"/>
    </source>
</evidence>
<dbReference type="Proteomes" id="UP000437736">
    <property type="component" value="Unassembled WGS sequence"/>
</dbReference>
<feature type="non-terminal residue" evidence="6">
    <location>
        <position position="120"/>
    </location>
</feature>
<organism evidence="6 7">
    <name type="scientific">Acidiferrimicrobium australe</name>
    <dbReference type="NCBI Taxonomy" id="2664430"/>
    <lineage>
        <taxon>Bacteria</taxon>
        <taxon>Bacillati</taxon>
        <taxon>Actinomycetota</taxon>
        <taxon>Acidimicrobiia</taxon>
        <taxon>Acidimicrobiales</taxon>
        <taxon>Acidimicrobiaceae</taxon>
        <taxon>Acidiferrimicrobium</taxon>
    </lineage>
</organism>
<evidence type="ECO:0000256" key="4">
    <source>
        <dbReference type="PROSITE-ProRule" id="PRU00335"/>
    </source>
</evidence>
<evidence type="ECO:0000256" key="2">
    <source>
        <dbReference type="ARBA" id="ARBA00023125"/>
    </source>
</evidence>
<dbReference type="Pfam" id="PF00440">
    <property type="entry name" value="TetR_N"/>
    <property type="match status" value="1"/>
</dbReference>
<evidence type="ECO:0000313" key="7">
    <source>
        <dbReference type="Proteomes" id="UP000437736"/>
    </source>
</evidence>
<name>A0ABW9QW27_9ACTN</name>
<dbReference type="InterPro" id="IPR050109">
    <property type="entry name" value="HTH-type_TetR-like_transc_reg"/>
</dbReference>
<protein>
    <submittedName>
        <fullName evidence="6">TetR family transcriptional regulator</fullName>
    </submittedName>
</protein>
<evidence type="ECO:0000259" key="5">
    <source>
        <dbReference type="PROSITE" id="PS50977"/>
    </source>
</evidence>
<keyword evidence="2 4" id="KW-0238">DNA-binding</keyword>
<feature type="non-terminal residue" evidence="6">
    <location>
        <position position="1"/>
    </location>
</feature>
<dbReference type="PANTHER" id="PTHR30055">
    <property type="entry name" value="HTH-TYPE TRANSCRIPTIONAL REGULATOR RUTR"/>
    <property type="match status" value="1"/>
</dbReference>
<keyword evidence="3" id="KW-0804">Transcription</keyword>
<sequence>PHAACDLSTIWSVAEASTSARILDAALHAFGTAGYEATSLDALAAELGIRKQTILYHFSSKEQLLDAVIDEAGLELIAAVGGGLDGVGPGWERVEAVVRAVFRLAGRRPELPGLLREVSR</sequence>